<sequence length="318" mass="34590">MAISLMQQPSRKIPDARLAGVFALMLLIISLSGCATTPSLSAEASRTLARDTLIEDVPFHGQREYQCGPASLAMALAASGVDVEVDTLIPQVFLPGKRGSVQPEMLATVRRQGRIPFLLEGGFEGLLGELAAGHPVIVMQNLSLPWWPVWHYAVAIGYDRRAQQMILHSGMTPRQRTDFDRFDATWSRSQRWGLVALAPGELPARIDVSSGMQAISNFEDVQGPEAALPAWQALAERHDDAAMPYFALGNAWHATGAVDGAIDAFRAATDRDPTLGAAWLNLGLLLQAQGRESAARQAIARVARLPGPWQERARRQLD</sequence>
<dbReference type="NCBIfam" id="NF033920">
    <property type="entry name" value="C39_PA2778_fam"/>
    <property type="match status" value="1"/>
</dbReference>
<dbReference type="AlphaFoldDB" id="A0A4Y4EVN8"/>
<evidence type="ECO:0000313" key="4">
    <source>
        <dbReference type="Proteomes" id="UP000319812"/>
    </source>
</evidence>
<dbReference type="SMART" id="SM00028">
    <property type="entry name" value="TPR"/>
    <property type="match status" value="2"/>
</dbReference>
<dbReference type="SUPFAM" id="SSF48452">
    <property type="entry name" value="TPR-like"/>
    <property type="match status" value="1"/>
</dbReference>
<feature type="domain" description="Peptidase C39-like" evidence="2">
    <location>
        <begin position="56"/>
        <end position="168"/>
    </location>
</feature>
<reference evidence="3 4" key="1">
    <citation type="submission" date="2019-06" db="EMBL/GenBank/DDBJ databases">
        <title>Whole genome shotgun sequence of Halomonas halmophila NBRC 15537.</title>
        <authorList>
            <person name="Hosoyama A."/>
            <person name="Uohara A."/>
            <person name="Ohji S."/>
            <person name="Ichikawa N."/>
        </authorList>
    </citation>
    <scope>NUCLEOTIDE SEQUENCE [LARGE SCALE GENOMIC DNA]</scope>
    <source>
        <strain evidence="3 4">NBRC 15537</strain>
    </source>
</reference>
<dbReference type="Gene3D" id="3.90.70.10">
    <property type="entry name" value="Cysteine proteinases"/>
    <property type="match status" value="1"/>
</dbReference>
<proteinExistence type="predicted"/>
<gene>
    <name evidence="3" type="ORF">HHA01_08460</name>
</gene>
<dbReference type="Pfam" id="PF13432">
    <property type="entry name" value="TPR_16"/>
    <property type="match status" value="1"/>
</dbReference>
<dbReference type="PROSITE" id="PS50005">
    <property type="entry name" value="TPR"/>
    <property type="match status" value="1"/>
</dbReference>
<dbReference type="Gene3D" id="1.25.40.10">
    <property type="entry name" value="Tetratricopeptide repeat domain"/>
    <property type="match status" value="1"/>
</dbReference>
<comment type="caution">
    <text evidence="3">The sequence shown here is derived from an EMBL/GenBank/DDBJ whole genome shotgun (WGS) entry which is preliminary data.</text>
</comment>
<evidence type="ECO:0000259" key="2">
    <source>
        <dbReference type="Pfam" id="PF13529"/>
    </source>
</evidence>
<accession>A0A4Y4EVN8</accession>
<dbReference type="InterPro" id="IPR019734">
    <property type="entry name" value="TPR_rpt"/>
</dbReference>
<evidence type="ECO:0000256" key="1">
    <source>
        <dbReference type="PROSITE-ProRule" id="PRU00339"/>
    </source>
</evidence>
<keyword evidence="4" id="KW-1185">Reference proteome</keyword>
<dbReference type="Pfam" id="PF13529">
    <property type="entry name" value="Peptidase_C39_2"/>
    <property type="match status" value="1"/>
</dbReference>
<feature type="repeat" description="TPR" evidence="1">
    <location>
        <begin position="242"/>
        <end position="275"/>
    </location>
</feature>
<dbReference type="InterPro" id="IPR011990">
    <property type="entry name" value="TPR-like_helical_dom_sf"/>
</dbReference>
<evidence type="ECO:0000313" key="3">
    <source>
        <dbReference type="EMBL" id="GED21869.1"/>
    </source>
</evidence>
<keyword evidence="1" id="KW-0802">TPR repeat</keyword>
<organism evidence="3 4">
    <name type="scientific">Halomonas halmophila</name>
    <dbReference type="NCBI Taxonomy" id="252"/>
    <lineage>
        <taxon>Bacteria</taxon>
        <taxon>Pseudomonadati</taxon>
        <taxon>Pseudomonadota</taxon>
        <taxon>Gammaproteobacteria</taxon>
        <taxon>Oceanospirillales</taxon>
        <taxon>Halomonadaceae</taxon>
        <taxon>Halomonas</taxon>
    </lineage>
</organism>
<name>A0A4Y4EVN8_9GAMM</name>
<dbReference type="EMBL" id="BJOC01000013">
    <property type="protein sequence ID" value="GED21869.1"/>
    <property type="molecule type" value="Genomic_DNA"/>
</dbReference>
<dbReference type="InterPro" id="IPR039564">
    <property type="entry name" value="Peptidase_C39-like"/>
</dbReference>
<dbReference type="Proteomes" id="UP000319812">
    <property type="component" value="Unassembled WGS sequence"/>
</dbReference>
<protein>
    <recommendedName>
        <fullName evidence="2">Peptidase C39-like domain-containing protein</fullName>
    </recommendedName>
</protein>
<dbReference type="OrthoDB" id="5611441at2"/>